<evidence type="ECO:0000313" key="2">
    <source>
        <dbReference type="Proteomes" id="UP000467105"/>
    </source>
</evidence>
<sequence length="57" mass="6606">MDLATRRRAADFTFRYVPESRRRRATRIVSASGGLHTAELHFSNASLTPHRILRVPW</sequence>
<dbReference type="EMBL" id="AP022614">
    <property type="protein sequence ID" value="BBZ44168.1"/>
    <property type="molecule type" value="Genomic_DNA"/>
</dbReference>
<organism evidence="1 2">
    <name type="scientific">Mycobacterium parmense</name>
    <dbReference type="NCBI Taxonomy" id="185642"/>
    <lineage>
        <taxon>Bacteria</taxon>
        <taxon>Bacillati</taxon>
        <taxon>Actinomycetota</taxon>
        <taxon>Actinomycetes</taxon>
        <taxon>Mycobacteriales</taxon>
        <taxon>Mycobacteriaceae</taxon>
        <taxon>Mycobacterium</taxon>
        <taxon>Mycobacterium simiae complex</taxon>
    </lineage>
</organism>
<reference evidence="1 2" key="1">
    <citation type="journal article" date="2019" name="Emerg. Microbes Infect.">
        <title>Comprehensive subspecies identification of 175 nontuberculous mycobacteria species based on 7547 genomic profiles.</title>
        <authorList>
            <person name="Matsumoto Y."/>
            <person name="Kinjo T."/>
            <person name="Motooka D."/>
            <person name="Nabeya D."/>
            <person name="Jung N."/>
            <person name="Uechi K."/>
            <person name="Horii T."/>
            <person name="Iida T."/>
            <person name="Fujita J."/>
            <person name="Nakamura S."/>
        </authorList>
    </citation>
    <scope>NUCLEOTIDE SEQUENCE [LARGE SCALE GENOMIC DNA]</scope>
    <source>
        <strain evidence="1 2">JCM 14742</strain>
    </source>
</reference>
<name>A0A7I7YQM6_9MYCO</name>
<keyword evidence="2" id="KW-1185">Reference proteome</keyword>
<evidence type="ECO:0000313" key="1">
    <source>
        <dbReference type="EMBL" id="BBZ44168.1"/>
    </source>
</evidence>
<proteinExistence type="predicted"/>
<accession>A0A7I7YQM6</accession>
<dbReference type="Proteomes" id="UP000467105">
    <property type="component" value="Chromosome"/>
</dbReference>
<protein>
    <submittedName>
        <fullName evidence="1">Uncharacterized protein</fullName>
    </submittedName>
</protein>
<dbReference type="AlphaFoldDB" id="A0A7I7YQM6"/>
<gene>
    <name evidence="1" type="ORF">MPRM_14490</name>
</gene>